<evidence type="ECO:0000313" key="1">
    <source>
        <dbReference type="EMBL" id="WDA98874.1"/>
    </source>
</evidence>
<organism evidence="1">
    <name type="scientific">Sciadococcus taiwanensis</name>
    <dbReference type="NCBI Taxonomy" id="3028030"/>
    <lineage>
        <taxon>Eukaryota</taxon>
        <taxon>Rhodophyta</taxon>
        <taxon>Bangiophyceae</taxon>
        <taxon>Cavernulicolales</taxon>
        <taxon>Cavernulicolaceae</taxon>
        <taxon>Sciadococcus</taxon>
    </lineage>
</organism>
<dbReference type="InterPro" id="IPR019656">
    <property type="entry name" value="Uncharacterised_Ycf34"/>
</dbReference>
<accession>A0A9Y1I239</accession>
<protein>
    <submittedName>
        <fullName evidence="1">Ycf34</fullName>
    </submittedName>
</protein>
<name>A0A9Y1I239_9RHOD</name>
<gene>
    <name evidence="1" type="primary">ycf34</name>
    <name evidence="1" type="ORF">SCTW_092</name>
</gene>
<keyword evidence="1" id="KW-0934">Plastid</keyword>
<dbReference type="AlphaFoldDB" id="A0A9Y1I239"/>
<reference evidence="1" key="1">
    <citation type="journal article" date="2023" name="J. Phycol.">
        <title>Revised classification of the Cyanidiophyceae based on plastid genome data with descriptions of the Cavernulicolales ord. nov. and Galdieriales ord. nov. (Rhodophyta).</title>
        <authorList>
            <person name="Park S.I."/>
            <person name="Cho C.H."/>
            <person name="Ciniglia C."/>
            <person name="Huang T.Y."/>
            <person name="Liu S.L."/>
            <person name="Bustamante D.E."/>
            <person name="Calderon M.S."/>
            <person name="Mansilla A."/>
            <person name="McDermott T."/>
            <person name="Andersen R.A."/>
            <person name="Yoon H.S."/>
        </authorList>
    </citation>
    <scope>NUCLEOTIDE SEQUENCE</scope>
</reference>
<dbReference type="Pfam" id="PF10718">
    <property type="entry name" value="Ycf34"/>
    <property type="match status" value="1"/>
</dbReference>
<proteinExistence type="predicted"/>
<dbReference type="EMBL" id="OP616811">
    <property type="protein sequence ID" value="WDA98874.1"/>
    <property type="molecule type" value="Genomic_DNA"/>
</dbReference>
<geneLocation type="plastid" evidence="1"/>
<sequence length="77" mass="9171">MCICVNCEHVNNCKMYLQVETQHNQVHLNTNPCFTPRATVIRVNLREQYKGYFIDWDITECLSFTESPGKWIKLLKY</sequence>